<accession>A0A0W0U5T3</accession>
<reference evidence="1 3" key="1">
    <citation type="submission" date="2015-11" db="EMBL/GenBank/DDBJ databases">
        <title>Genomic analysis of 38 Legionella species identifies large and diverse effector repertoires.</title>
        <authorList>
            <person name="Burstein D."/>
            <person name="Amaro F."/>
            <person name="Zusman T."/>
            <person name="Lifshitz Z."/>
            <person name="Cohen O."/>
            <person name="Gilbert J.A."/>
            <person name="Pupko T."/>
            <person name="Shuman H.A."/>
            <person name="Segal G."/>
        </authorList>
    </citation>
    <scope>NUCLEOTIDE SEQUENCE [LARGE SCALE GENOMIC DNA]</scope>
    <source>
        <strain evidence="1 3">WO-44C</strain>
    </source>
</reference>
<dbReference type="Proteomes" id="UP000251942">
    <property type="component" value="Unassembled WGS sequence"/>
</dbReference>
<dbReference type="Proteomes" id="UP000054698">
    <property type="component" value="Unassembled WGS sequence"/>
</dbReference>
<dbReference type="InterPro" id="IPR029071">
    <property type="entry name" value="Ubiquitin-like_domsf"/>
</dbReference>
<evidence type="ECO:0000313" key="4">
    <source>
        <dbReference type="Proteomes" id="UP000251942"/>
    </source>
</evidence>
<gene>
    <name evidence="1" type="ORF">Lfee_0450</name>
    <name evidence="2" type="ORF">NCTC12022_02062</name>
</gene>
<proteinExistence type="predicted"/>
<keyword evidence="3" id="KW-1185">Reference proteome</keyword>
<dbReference type="SUPFAM" id="SSF54236">
    <property type="entry name" value="Ubiquitin-like"/>
    <property type="match status" value="1"/>
</dbReference>
<dbReference type="EMBL" id="UASS01000018">
    <property type="protein sequence ID" value="SPX61322.1"/>
    <property type="molecule type" value="Genomic_DNA"/>
</dbReference>
<evidence type="ECO:0000313" key="2">
    <source>
        <dbReference type="EMBL" id="SPX61322.1"/>
    </source>
</evidence>
<name>A0A0W0U5T3_9GAMM</name>
<evidence type="ECO:0000313" key="1">
    <source>
        <dbReference type="EMBL" id="KTD03094.1"/>
    </source>
</evidence>
<dbReference type="PATRIC" id="fig|453.4.peg.487"/>
<sequence length="264" mass="29950">MKFLIKSIDDSEFELSLDDKSTILDLKSQIVDYYKKKFTDQCTVEDINDLRVLFNRKALLNNHVSLGQLFDSKETNLLYLIVPKRHRDQRYISKEISEFFSDKITSDLNLVGIKKTLGYLTTQEIVEGGYNIEELKSAFRQKGITTYINESKGFFYAYDKPSLQALLNSNLTCLEKNGWPGDVDEFVRQVCEVTATEPGLWNLIHRAFTDASCVLLTSTLTISETSPINLLIRSQTSSGLLALQDDEEVVPEKMGTVTPSSLYA</sequence>
<dbReference type="EMBL" id="LNYB01000016">
    <property type="protein sequence ID" value="KTD03094.1"/>
    <property type="molecule type" value="Genomic_DNA"/>
</dbReference>
<evidence type="ECO:0008006" key="5">
    <source>
        <dbReference type="Google" id="ProtNLM"/>
    </source>
</evidence>
<dbReference type="AlphaFoldDB" id="A0A0W0U5T3"/>
<evidence type="ECO:0000313" key="3">
    <source>
        <dbReference type="Proteomes" id="UP000054698"/>
    </source>
</evidence>
<dbReference type="RefSeq" id="WP_058443672.1">
    <property type="nucleotide sequence ID" value="NZ_CAAAHT010000012.1"/>
</dbReference>
<protein>
    <recommendedName>
        <fullName evidence="5">Ubiquitin-like domain-containing protein</fullName>
    </recommendedName>
</protein>
<organism evidence="1 3">
    <name type="scientific">Legionella feeleii</name>
    <dbReference type="NCBI Taxonomy" id="453"/>
    <lineage>
        <taxon>Bacteria</taxon>
        <taxon>Pseudomonadati</taxon>
        <taxon>Pseudomonadota</taxon>
        <taxon>Gammaproteobacteria</taxon>
        <taxon>Legionellales</taxon>
        <taxon>Legionellaceae</taxon>
        <taxon>Legionella</taxon>
    </lineage>
</organism>
<dbReference type="OrthoDB" id="9795011at2"/>
<dbReference type="CDD" id="cd17039">
    <property type="entry name" value="Ubl_ubiquitin_like"/>
    <property type="match status" value="1"/>
</dbReference>
<reference evidence="2 4" key="2">
    <citation type="submission" date="2018-06" db="EMBL/GenBank/DDBJ databases">
        <authorList>
            <consortium name="Pathogen Informatics"/>
            <person name="Doyle S."/>
        </authorList>
    </citation>
    <scope>NUCLEOTIDE SEQUENCE [LARGE SCALE GENOMIC DNA]</scope>
    <source>
        <strain evidence="2 4">NCTC12022</strain>
    </source>
</reference>